<dbReference type="Proteomes" id="UP000825935">
    <property type="component" value="Chromosome 36"/>
</dbReference>
<proteinExistence type="predicted"/>
<dbReference type="OrthoDB" id="1962852at2759"/>
<feature type="compositionally biased region" description="Basic residues" evidence="1">
    <location>
        <begin position="492"/>
        <end position="505"/>
    </location>
</feature>
<gene>
    <name evidence="2" type="ORF">KP509_36G038700</name>
</gene>
<dbReference type="EMBL" id="CM035441">
    <property type="protein sequence ID" value="KAH7281271.1"/>
    <property type="molecule type" value="Genomic_DNA"/>
</dbReference>
<name>A0A8T2QDK8_CERRI</name>
<feature type="compositionally biased region" description="Low complexity" evidence="1">
    <location>
        <begin position="439"/>
        <end position="455"/>
    </location>
</feature>
<comment type="caution">
    <text evidence="2">The sequence shown here is derived from an EMBL/GenBank/DDBJ whole genome shotgun (WGS) entry which is preliminary data.</text>
</comment>
<dbReference type="OMA" id="HETINVP"/>
<evidence type="ECO:0000313" key="3">
    <source>
        <dbReference type="Proteomes" id="UP000825935"/>
    </source>
</evidence>
<feature type="region of interest" description="Disordered" evidence="1">
    <location>
        <begin position="668"/>
        <end position="694"/>
    </location>
</feature>
<protein>
    <submittedName>
        <fullName evidence="2">Uncharacterized protein</fullName>
    </submittedName>
</protein>
<feature type="compositionally biased region" description="Polar residues" evidence="1">
    <location>
        <begin position="83"/>
        <end position="100"/>
    </location>
</feature>
<keyword evidence="3" id="KW-1185">Reference proteome</keyword>
<feature type="compositionally biased region" description="Basic and acidic residues" evidence="1">
    <location>
        <begin position="506"/>
        <end position="516"/>
    </location>
</feature>
<feature type="region of interest" description="Disordered" evidence="1">
    <location>
        <begin position="68"/>
        <end position="106"/>
    </location>
</feature>
<dbReference type="EMBL" id="CM035441">
    <property type="protein sequence ID" value="KAH7281270.1"/>
    <property type="molecule type" value="Genomic_DNA"/>
</dbReference>
<accession>A0A8T2QDK8</accession>
<reference evidence="2" key="1">
    <citation type="submission" date="2021-08" db="EMBL/GenBank/DDBJ databases">
        <title>WGS assembly of Ceratopteris richardii.</title>
        <authorList>
            <person name="Marchant D.B."/>
            <person name="Chen G."/>
            <person name="Jenkins J."/>
            <person name="Shu S."/>
            <person name="Leebens-Mack J."/>
            <person name="Grimwood J."/>
            <person name="Schmutz J."/>
            <person name="Soltis P."/>
            <person name="Soltis D."/>
            <person name="Chen Z.-H."/>
        </authorList>
    </citation>
    <scope>NUCLEOTIDE SEQUENCE</scope>
    <source>
        <strain evidence="2">Whitten #5841</strain>
        <tissue evidence="2">Leaf</tissue>
    </source>
</reference>
<evidence type="ECO:0000313" key="2">
    <source>
        <dbReference type="EMBL" id="KAH7281271.1"/>
    </source>
</evidence>
<dbReference type="AlphaFoldDB" id="A0A8T2QDK8"/>
<feature type="compositionally biased region" description="Basic and acidic residues" evidence="1">
    <location>
        <begin position="475"/>
        <end position="491"/>
    </location>
</feature>
<feature type="compositionally biased region" description="Basic residues" evidence="1">
    <location>
        <begin position="425"/>
        <end position="438"/>
    </location>
</feature>
<sequence length="816" mass="90182">MSEEFSFPAVPISPFLSFLGIRKQDLPYGGKKKHTATQKVSSNAASLKQEKNHFDVSHLFSNLTGSTFSESCNSNRAKKKPNQSKLQLKNAGKQNISNQGDYADDGRFAHEESENKKNDQNMAASLEKECRPHSEKALDTTDLSFWMYTVVPNCKAKEEQETYSDADSEELERRAANEKVAEKVIISDEQEDVDEHTKREEFRARVKESLALIRMRTEMLQDLSMGDASNAGNATIAEGDTAFMSSSSILMKHARKLAGLLHTEEQAIRFQDLYQWLQNIGKILGDDALGASPRSALQNQLEKFRSLNEASDHLKTPQDAKPLHTPSPHEILKQVECDLRDRLANLYQGKMFMMSHQADTWTSSGVGKEGTLQKTIERVQNMEIAYEMLGSTILQSLKEVDKMEEDFRLLQAELVTNGCPLMTIAHKKGKSHKGKKKGTSSGSSPSESSSALSSSRPEATQADESIAALSGSEQPPDRTPDEKSPVSDRKSGNKKSKTKTPRNKNKRAEEDTEKKTVSPTEQGSQKQTFSSTSSLPKKVEENNNSQNSGNEKRSSLTPNESGPGQSSSSSGPTTIPEASHRTMASSEGLDEGQKGTLTENILPTTSAANDPVQVKEALVDGSASRRDSIDGKAIVSNPSQSSKKEGDLIGTENRPVIPKVSLNVLDKRPSDSASAQILPKPKRKSRRFSTEASKDEAIQTDDVAILSLEDCDVDALQSREYQAIDVKELLERLKKMQKQLQFWRTKNWAEKHTGKGHTIPPPLHSQFVTVDASPDMGMLSYYNSRTGIHVTKNFSELDANTQEYIMHLVEGSNLSL</sequence>
<feature type="compositionally biased region" description="Polar residues" evidence="1">
    <location>
        <begin position="595"/>
        <end position="608"/>
    </location>
</feature>
<feature type="compositionally biased region" description="Polar residues" evidence="1">
    <location>
        <begin position="517"/>
        <end position="535"/>
    </location>
</feature>
<evidence type="ECO:0000256" key="1">
    <source>
        <dbReference type="SAM" id="MobiDB-lite"/>
    </source>
</evidence>
<feature type="region of interest" description="Disordered" evidence="1">
    <location>
        <begin position="425"/>
        <end position="654"/>
    </location>
</feature>
<organism evidence="2 3">
    <name type="scientific">Ceratopteris richardii</name>
    <name type="common">Triangle waterfern</name>
    <dbReference type="NCBI Taxonomy" id="49495"/>
    <lineage>
        <taxon>Eukaryota</taxon>
        <taxon>Viridiplantae</taxon>
        <taxon>Streptophyta</taxon>
        <taxon>Embryophyta</taxon>
        <taxon>Tracheophyta</taxon>
        <taxon>Polypodiopsida</taxon>
        <taxon>Polypodiidae</taxon>
        <taxon>Polypodiales</taxon>
        <taxon>Pteridineae</taxon>
        <taxon>Pteridaceae</taxon>
        <taxon>Parkerioideae</taxon>
        <taxon>Ceratopteris</taxon>
    </lineage>
</organism>
<feature type="compositionally biased region" description="Low complexity" evidence="1">
    <location>
        <begin position="561"/>
        <end position="572"/>
    </location>
</feature>